<dbReference type="EMBL" id="JBHSOA010000024">
    <property type="protein sequence ID" value="MFC5852413.1"/>
    <property type="molecule type" value="Genomic_DNA"/>
</dbReference>
<sequence>METTRAEVVALVQRIKQADYASEDEVADWPAGLGLALGGP</sequence>
<protein>
    <submittedName>
        <fullName evidence="1">Uncharacterized protein</fullName>
    </submittedName>
</protein>
<keyword evidence="2" id="KW-1185">Reference proteome</keyword>
<gene>
    <name evidence="1" type="ORF">ACFPZI_11445</name>
</gene>
<organism evidence="1 2">
    <name type="scientific">Streptomyces chlorus</name>
    <dbReference type="NCBI Taxonomy" id="887452"/>
    <lineage>
        <taxon>Bacteria</taxon>
        <taxon>Bacillati</taxon>
        <taxon>Actinomycetota</taxon>
        <taxon>Actinomycetes</taxon>
        <taxon>Kitasatosporales</taxon>
        <taxon>Streptomycetaceae</taxon>
        <taxon>Streptomyces</taxon>
    </lineage>
</organism>
<evidence type="ECO:0000313" key="2">
    <source>
        <dbReference type="Proteomes" id="UP001596180"/>
    </source>
</evidence>
<reference evidence="2" key="1">
    <citation type="journal article" date="2019" name="Int. J. Syst. Evol. Microbiol.">
        <title>The Global Catalogue of Microorganisms (GCM) 10K type strain sequencing project: providing services to taxonomists for standard genome sequencing and annotation.</title>
        <authorList>
            <consortium name="The Broad Institute Genomics Platform"/>
            <consortium name="The Broad Institute Genome Sequencing Center for Infectious Disease"/>
            <person name="Wu L."/>
            <person name="Ma J."/>
        </authorList>
    </citation>
    <scope>NUCLEOTIDE SEQUENCE [LARGE SCALE GENOMIC DNA]</scope>
    <source>
        <strain evidence="2">JCM 10411</strain>
    </source>
</reference>
<name>A0ABW1DUS7_9ACTN</name>
<dbReference type="RefSeq" id="WP_381361738.1">
    <property type="nucleotide sequence ID" value="NZ_JBHSOA010000024.1"/>
</dbReference>
<proteinExistence type="predicted"/>
<accession>A0ABW1DUS7</accession>
<evidence type="ECO:0000313" key="1">
    <source>
        <dbReference type="EMBL" id="MFC5852413.1"/>
    </source>
</evidence>
<comment type="caution">
    <text evidence="1">The sequence shown here is derived from an EMBL/GenBank/DDBJ whole genome shotgun (WGS) entry which is preliminary data.</text>
</comment>
<dbReference type="Proteomes" id="UP001596180">
    <property type="component" value="Unassembled WGS sequence"/>
</dbReference>